<protein>
    <submittedName>
        <fullName evidence="2">Uncharacterized protein</fullName>
    </submittedName>
</protein>
<dbReference type="Proteomes" id="UP000027982">
    <property type="component" value="Chromosome"/>
</dbReference>
<keyword evidence="1" id="KW-0472">Membrane</keyword>
<feature type="transmembrane region" description="Helical" evidence="1">
    <location>
        <begin position="89"/>
        <end position="109"/>
    </location>
</feature>
<keyword evidence="1" id="KW-1133">Transmembrane helix</keyword>
<dbReference type="AlphaFoldDB" id="A0A068NT51"/>
<dbReference type="STRING" id="661478.OP10G_2582"/>
<keyword evidence="1" id="KW-0812">Transmembrane</keyword>
<name>A0A068NT51_FIMGI</name>
<dbReference type="EMBL" id="CP007139">
    <property type="protein sequence ID" value="AIE85950.1"/>
    <property type="molecule type" value="Genomic_DNA"/>
</dbReference>
<feature type="transmembrane region" description="Helical" evidence="1">
    <location>
        <begin position="51"/>
        <end position="69"/>
    </location>
</feature>
<gene>
    <name evidence="2" type="ORF">OP10G_2582</name>
</gene>
<evidence type="ECO:0000313" key="2">
    <source>
        <dbReference type="EMBL" id="AIE85950.1"/>
    </source>
</evidence>
<accession>A0A068NT51</accession>
<organism evidence="2 3">
    <name type="scientific">Fimbriimonas ginsengisoli Gsoil 348</name>
    <dbReference type="NCBI Taxonomy" id="661478"/>
    <lineage>
        <taxon>Bacteria</taxon>
        <taxon>Bacillati</taxon>
        <taxon>Armatimonadota</taxon>
        <taxon>Fimbriimonadia</taxon>
        <taxon>Fimbriimonadales</taxon>
        <taxon>Fimbriimonadaceae</taxon>
        <taxon>Fimbriimonas</taxon>
    </lineage>
</organism>
<proteinExistence type="predicted"/>
<reference evidence="2 3" key="1">
    <citation type="journal article" date="2014" name="PLoS ONE">
        <title>The first complete genome sequence of the class fimbriimonadia in the phylum armatimonadetes.</title>
        <authorList>
            <person name="Hu Z.Y."/>
            <person name="Wang Y.Z."/>
            <person name="Im W.T."/>
            <person name="Wang S.Y."/>
            <person name="Zhao G.P."/>
            <person name="Zheng H.J."/>
            <person name="Quan Z.X."/>
        </authorList>
    </citation>
    <scope>NUCLEOTIDE SEQUENCE [LARGE SCALE GENOMIC DNA]</scope>
    <source>
        <strain evidence="2">Gsoil 348</strain>
    </source>
</reference>
<dbReference type="KEGG" id="fgi:OP10G_2582"/>
<dbReference type="HOGENOM" id="CLU_1934903_0_0_0"/>
<feature type="transmembrane region" description="Helical" evidence="1">
    <location>
        <begin position="28"/>
        <end position="44"/>
    </location>
</feature>
<evidence type="ECO:0000313" key="3">
    <source>
        <dbReference type="Proteomes" id="UP000027982"/>
    </source>
</evidence>
<keyword evidence="3" id="KW-1185">Reference proteome</keyword>
<sequence length="130" mass="13435">MLGLSCLAFGAGFAYASAMDMIPKNGWIGWVFAAICGLIAMSCIPGKHVAVTGRVVGGFVFLLCAVYVVSEIRNPGPGGNRATPSLKNALALFALWGMPAGYVALRGVYPTTARLGNVFGKEPPDGNGVN</sequence>
<evidence type="ECO:0000256" key="1">
    <source>
        <dbReference type="SAM" id="Phobius"/>
    </source>
</evidence>